<keyword evidence="9" id="KW-0560">Oxidoreductase</keyword>
<reference evidence="13" key="1">
    <citation type="journal article" date="2023" name="Insect Mol. Biol.">
        <title>Genome sequencing provides insights into the evolution of gene families encoding plant cell wall-degrading enzymes in longhorned beetles.</title>
        <authorList>
            <person name="Shin N.R."/>
            <person name="Okamura Y."/>
            <person name="Kirsch R."/>
            <person name="Pauchet Y."/>
        </authorList>
    </citation>
    <scope>NUCLEOTIDE SEQUENCE</scope>
    <source>
        <strain evidence="13">AMC_N1</strain>
    </source>
</reference>
<keyword evidence="6" id="KW-0479">Metal-binding</keyword>
<evidence type="ECO:0000256" key="3">
    <source>
        <dbReference type="ARBA" id="ARBA00004406"/>
    </source>
</evidence>
<keyword evidence="7" id="KW-0256">Endoplasmic reticulum</keyword>
<evidence type="ECO:0000256" key="7">
    <source>
        <dbReference type="ARBA" id="ARBA00022824"/>
    </source>
</evidence>
<dbReference type="InterPro" id="IPR050476">
    <property type="entry name" value="Insect_CytP450_Detox"/>
</dbReference>
<dbReference type="PANTHER" id="PTHR24292:SF45">
    <property type="entry name" value="CYTOCHROME P450 6G1-RELATED"/>
    <property type="match status" value="1"/>
</dbReference>
<dbReference type="InterPro" id="IPR036396">
    <property type="entry name" value="Cyt_P450_sf"/>
</dbReference>
<comment type="subcellular location">
    <subcellularLocation>
        <location evidence="3">Endoplasmic reticulum membrane</location>
        <topology evidence="3">Peripheral membrane protein</topology>
    </subcellularLocation>
    <subcellularLocation>
        <location evidence="2">Microsome membrane</location>
        <topology evidence="2">Peripheral membrane protein</topology>
    </subcellularLocation>
</comment>
<evidence type="ECO:0000256" key="1">
    <source>
        <dbReference type="ARBA" id="ARBA00001971"/>
    </source>
</evidence>
<keyword evidence="14" id="KW-1185">Reference proteome</keyword>
<gene>
    <name evidence="13" type="ORF">NQ318_003778</name>
</gene>
<dbReference type="InterPro" id="IPR002401">
    <property type="entry name" value="Cyt_P450_E_grp-I"/>
</dbReference>
<comment type="caution">
    <text evidence="13">The sequence shown here is derived from an EMBL/GenBank/DDBJ whole genome shotgun (WGS) entry which is preliminary data.</text>
</comment>
<dbReference type="GO" id="GO:0005506">
    <property type="term" value="F:iron ion binding"/>
    <property type="evidence" value="ECO:0007669"/>
    <property type="project" value="InterPro"/>
</dbReference>
<protein>
    <recommendedName>
        <fullName evidence="15">Cytochrome P450</fullName>
    </recommendedName>
</protein>
<keyword evidence="11" id="KW-0503">Monooxygenase</keyword>
<evidence type="ECO:0000313" key="14">
    <source>
        <dbReference type="Proteomes" id="UP001162162"/>
    </source>
</evidence>
<evidence type="ECO:0000256" key="4">
    <source>
        <dbReference type="ARBA" id="ARBA00010617"/>
    </source>
</evidence>
<evidence type="ECO:0000256" key="6">
    <source>
        <dbReference type="ARBA" id="ARBA00022723"/>
    </source>
</evidence>
<dbReference type="GO" id="GO:0005789">
    <property type="term" value="C:endoplasmic reticulum membrane"/>
    <property type="evidence" value="ECO:0007669"/>
    <property type="project" value="UniProtKB-SubCell"/>
</dbReference>
<comment type="similarity">
    <text evidence="4">Belongs to the cytochrome P450 family.</text>
</comment>
<evidence type="ECO:0000256" key="2">
    <source>
        <dbReference type="ARBA" id="ARBA00004174"/>
    </source>
</evidence>
<dbReference type="EMBL" id="JAPWTK010000090">
    <property type="protein sequence ID" value="KAJ8951080.1"/>
    <property type="molecule type" value="Genomic_DNA"/>
</dbReference>
<organism evidence="13 14">
    <name type="scientific">Aromia moschata</name>
    <dbReference type="NCBI Taxonomy" id="1265417"/>
    <lineage>
        <taxon>Eukaryota</taxon>
        <taxon>Metazoa</taxon>
        <taxon>Ecdysozoa</taxon>
        <taxon>Arthropoda</taxon>
        <taxon>Hexapoda</taxon>
        <taxon>Insecta</taxon>
        <taxon>Pterygota</taxon>
        <taxon>Neoptera</taxon>
        <taxon>Endopterygota</taxon>
        <taxon>Coleoptera</taxon>
        <taxon>Polyphaga</taxon>
        <taxon>Cucujiformia</taxon>
        <taxon>Chrysomeloidea</taxon>
        <taxon>Cerambycidae</taxon>
        <taxon>Cerambycinae</taxon>
        <taxon>Callichromatini</taxon>
        <taxon>Aromia</taxon>
    </lineage>
</organism>
<keyword evidence="10" id="KW-0408">Iron</keyword>
<dbReference type="Gene3D" id="1.10.630.10">
    <property type="entry name" value="Cytochrome P450"/>
    <property type="match status" value="1"/>
</dbReference>
<dbReference type="Proteomes" id="UP001162162">
    <property type="component" value="Unassembled WGS sequence"/>
</dbReference>
<sequence>MLLDYTPCGASHIIQNWLGNEKSPTEWGWIRNEQCLIPKMLNKEPAPQYFFIRFPVNVRKKNDRVVSQALMFFVAGFETTSSAIAFSLYELCINPDIQERLRAEIMESIRENDGVNYDSLQEMHYLDMCVSGKFFCNK</sequence>
<keyword evidence="12" id="KW-0472">Membrane</keyword>
<evidence type="ECO:0000256" key="8">
    <source>
        <dbReference type="ARBA" id="ARBA00022848"/>
    </source>
</evidence>
<dbReference type="InterPro" id="IPR001128">
    <property type="entry name" value="Cyt_P450"/>
</dbReference>
<evidence type="ECO:0000256" key="5">
    <source>
        <dbReference type="ARBA" id="ARBA00022617"/>
    </source>
</evidence>
<proteinExistence type="inferred from homology"/>
<keyword evidence="5" id="KW-0349">Heme</keyword>
<evidence type="ECO:0008006" key="15">
    <source>
        <dbReference type="Google" id="ProtNLM"/>
    </source>
</evidence>
<keyword evidence="8" id="KW-0492">Microsome</keyword>
<accession>A0AAV8YK89</accession>
<evidence type="ECO:0000256" key="10">
    <source>
        <dbReference type="ARBA" id="ARBA00023004"/>
    </source>
</evidence>
<evidence type="ECO:0000256" key="12">
    <source>
        <dbReference type="ARBA" id="ARBA00023136"/>
    </source>
</evidence>
<evidence type="ECO:0000256" key="9">
    <source>
        <dbReference type="ARBA" id="ARBA00023002"/>
    </source>
</evidence>
<dbReference type="PANTHER" id="PTHR24292">
    <property type="entry name" value="CYTOCHROME P450"/>
    <property type="match status" value="1"/>
</dbReference>
<dbReference type="SUPFAM" id="SSF48264">
    <property type="entry name" value="Cytochrome P450"/>
    <property type="match status" value="1"/>
</dbReference>
<evidence type="ECO:0000256" key="11">
    <source>
        <dbReference type="ARBA" id="ARBA00023033"/>
    </source>
</evidence>
<dbReference type="Pfam" id="PF00067">
    <property type="entry name" value="p450"/>
    <property type="match status" value="1"/>
</dbReference>
<dbReference type="PRINTS" id="PR00463">
    <property type="entry name" value="EP450I"/>
</dbReference>
<dbReference type="GO" id="GO:0004497">
    <property type="term" value="F:monooxygenase activity"/>
    <property type="evidence" value="ECO:0007669"/>
    <property type="project" value="UniProtKB-KW"/>
</dbReference>
<dbReference type="GO" id="GO:0020037">
    <property type="term" value="F:heme binding"/>
    <property type="evidence" value="ECO:0007669"/>
    <property type="project" value="InterPro"/>
</dbReference>
<dbReference type="GO" id="GO:0016705">
    <property type="term" value="F:oxidoreductase activity, acting on paired donors, with incorporation or reduction of molecular oxygen"/>
    <property type="evidence" value="ECO:0007669"/>
    <property type="project" value="InterPro"/>
</dbReference>
<comment type="cofactor">
    <cofactor evidence="1">
        <name>heme</name>
        <dbReference type="ChEBI" id="CHEBI:30413"/>
    </cofactor>
</comment>
<name>A0AAV8YK89_9CUCU</name>
<evidence type="ECO:0000313" key="13">
    <source>
        <dbReference type="EMBL" id="KAJ8951080.1"/>
    </source>
</evidence>
<dbReference type="AlphaFoldDB" id="A0AAV8YK89"/>